<evidence type="ECO:0000313" key="2">
    <source>
        <dbReference type="Proteomes" id="UP000695000"/>
    </source>
</evidence>
<keyword evidence="2" id="KW-1185">Reference proteome</keyword>
<dbReference type="Proteomes" id="UP000695000">
    <property type="component" value="Unplaced"/>
</dbReference>
<sequence length="138" mass="15611">MEWTKVCLKNENETRDRRSLETELFKLRPIIHRGFGRLALKINQDKRRDANIEIVGSHLAPYFSISLGLSSFVSPIEGESGGVRADKAATLRVRARGTARALNVAASPQQKNRRLHATHDDQDQGEDDLFDKFSNPLR</sequence>
<gene>
    <name evidence="3" type="primary">LOC108558493</name>
</gene>
<evidence type="ECO:0000313" key="3">
    <source>
        <dbReference type="RefSeq" id="XP_017770898.1"/>
    </source>
</evidence>
<dbReference type="GeneID" id="108558493"/>
<reference evidence="3" key="1">
    <citation type="submission" date="2025-08" db="UniProtKB">
        <authorList>
            <consortium name="RefSeq"/>
        </authorList>
    </citation>
    <scope>IDENTIFICATION</scope>
    <source>
        <tissue evidence="3">Whole Larva</tissue>
    </source>
</reference>
<proteinExistence type="predicted"/>
<protein>
    <submittedName>
        <fullName evidence="3">Uncharacterized protein LOC108558493</fullName>
    </submittedName>
</protein>
<dbReference type="RefSeq" id="XP_017770898.1">
    <property type="nucleotide sequence ID" value="XM_017915409.1"/>
</dbReference>
<feature type="region of interest" description="Disordered" evidence="1">
    <location>
        <begin position="100"/>
        <end position="138"/>
    </location>
</feature>
<accession>A0ABM1M8J8</accession>
<evidence type="ECO:0000256" key="1">
    <source>
        <dbReference type="SAM" id="MobiDB-lite"/>
    </source>
</evidence>
<name>A0ABM1M8J8_NICVS</name>
<organism evidence="2 3">
    <name type="scientific">Nicrophorus vespilloides</name>
    <name type="common">Boreal carrion beetle</name>
    <dbReference type="NCBI Taxonomy" id="110193"/>
    <lineage>
        <taxon>Eukaryota</taxon>
        <taxon>Metazoa</taxon>
        <taxon>Ecdysozoa</taxon>
        <taxon>Arthropoda</taxon>
        <taxon>Hexapoda</taxon>
        <taxon>Insecta</taxon>
        <taxon>Pterygota</taxon>
        <taxon>Neoptera</taxon>
        <taxon>Endopterygota</taxon>
        <taxon>Coleoptera</taxon>
        <taxon>Polyphaga</taxon>
        <taxon>Staphyliniformia</taxon>
        <taxon>Silphidae</taxon>
        <taxon>Nicrophorinae</taxon>
        <taxon>Nicrophorus</taxon>
    </lineage>
</organism>